<name>A0A1B1C4W3_RHILE</name>
<dbReference type="GO" id="GO:0003677">
    <property type="term" value="F:DNA binding"/>
    <property type="evidence" value="ECO:0007669"/>
    <property type="project" value="InterPro"/>
</dbReference>
<dbReference type="InterPro" id="IPR027417">
    <property type="entry name" value="P-loop_NTPase"/>
</dbReference>
<dbReference type="Gene3D" id="3.40.50.300">
    <property type="entry name" value="P-loop containing nucleotide triphosphate hydrolases"/>
    <property type="match status" value="2"/>
</dbReference>
<dbReference type="AlphaFoldDB" id="A0A1B1C4W3"/>
<evidence type="ECO:0000256" key="1">
    <source>
        <dbReference type="SAM" id="MobiDB-lite"/>
    </source>
</evidence>
<dbReference type="PROSITE" id="PS51192">
    <property type="entry name" value="HELICASE_ATP_BIND_1"/>
    <property type="match status" value="1"/>
</dbReference>
<dbReference type="InterPro" id="IPR014001">
    <property type="entry name" value="Helicase_ATP-bd"/>
</dbReference>
<dbReference type="GO" id="GO:0006139">
    <property type="term" value="P:nucleobase-containing compound metabolic process"/>
    <property type="evidence" value="ECO:0007669"/>
    <property type="project" value="InterPro"/>
</dbReference>
<dbReference type="SMART" id="SM00491">
    <property type="entry name" value="HELICc2"/>
    <property type="match status" value="1"/>
</dbReference>
<feature type="domain" description="Helicase ATP-binding" evidence="2">
    <location>
        <begin position="47"/>
        <end position="190"/>
    </location>
</feature>
<proteinExistence type="predicted"/>
<evidence type="ECO:0000259" key="2">
    <source>
        <dbReference type="PROSITE" id="PS51192"/>
    </source>
</evidence>
<reference evidence="3 4" key="1">
    <citation type="submission" date="2016-06" db="EMBL/GenBank/DDBJ databases">
        <title>Microsymbionts genomes from the relict species Vavilovia formosa.</title>
        <authorList>
            <person name="Chirak E."/>
            <person name="Kimeklis A."/>
            <person name="Andronov E."/>
        </authorList>
    </citation>
    <scope>NUCLEOTIDE SEQUENCE [LARGE SCALE GENOMIC DNA]</scope>
    <source>
        <strain evidence="3 4">Vaf10</strain>
    </source>
</reference>
<organism evidence="3 4">
    <name type="scientific">Rhizobium leguminosarum</name>
    <dbReference type="NCBI Taxonomy" id="384"/>
    <lineage>
        <taxon>Bacteria</taxon>
        <taxon>Pseudomonadati</taxon>
        <taxon>Pseudomonadota</taxon>
        <taxon>Alphaproteobacteria</taxon>
        <taxon>Hyphomicrobiales</taxon>
        <taxon>Rhizobiaceae</taxon>
        <taxon>Rhizobium/Agrobacterium group</taxon>
        <taxon>Rhizobium</taxon>
    </lineage>
</organism>
<dbReference type="Proteomes" id="UP000092691">
    <property type="component" value="Chromosome"/>
</dbReference>
<sequence>MVFDFGDLDKPKAKSASPNPRDIFRSRPSGKAKIKELWQGQAQALDDWYKNSKQDTLISMYTGAGKTLVGVLIAQSYLLQGIRNVVYVCPTIDLIHQTIREASGIGINPTTYHQQSFSDQNFAQSKSFCVTTYQALFNTRNKFRGQHAPGAIIFDDAHVGERLVREAFTLTIKKAKHEVLYAQLANVIRQCFQDIGQLYNFEQVVSDFSAGSVALCPPNGVHNRSHEFQATLAPHVDGDISLQLPFDYLRGHLQYCAITISKFVIEITPPFIPALQVAALEEKNVPKVFLSATVQSKGDIIRAFGRSPRVIEPDVDAGLGERLMLFGSALGKYCDDVKGLQHLSRSTNVLIATPTEKAADKWDEFASPPKTAETFTQKLNEFRLNPTGAFILVGRYDGIDLPDDDCRVMAVDGVPIGSAQLERYLFDRIKLDQTFFPRVANRFTQLFGRINRGKNDYGIYFIYSSDAENWLRNVANQAYFPKVLQEQIRLSEEFCDQLRDMTLEKIESIVTQIIERDPQWLAYYQAQIGQNPIDEKRISDREDYTKFDDELAKREANFIIRLWQGDHIGAMSQFEEIIEEVRLKNPRLAGWYSIWLGAANCILGRSEPMFDWFDEARNRLGGKLPLPRQEQLDVGVLHAVKSVIEEGLREYCALTVPEANRKVSKFITSSEAAFGDPSHKKAEEAVRVIGATLGFDSRRPDTDENDGPDNLWVDHHTRIAIPIELKTDKLQGNTLNSEEIGQIYQHLEWTKTNYPKYMVPGILVYTESKTVTESSNPSSDMFFADRSTMKELQNAFINAAAALSKLTPLEKYAKASEYGDAPEWQPLAVFDRLKAGHLKDGTS</sequence>
<dbReference type="SUPFAM" id="SSF52540">
    <property type="entry name" value="P-loop containing nucleoside triphosphate hydrolases"/>
    <property type="match status" value="1"/>
</dbReference>
<dbReference type="GO" id="GO:0005524">
    <property type="term" value="F:ATP binding"/>
    <property type="evidence" value="ECO:0007669"/>
    <property type="project" value="InterPro"/>
</dbReference>
<dbReference type="EMBL" id="CP016286">
    <property type="protein sequence ID" value="ANP84802.1"/>
    <property type="molecule type" value="Genomic_DNA"/>
</dbReference>
<feature type="region of interest" description="Disordered" evidence="1">
    <location>
        <begin position="1"/>
        <end position="27"/>
    </location>
</feature>
<evidence type="ECO:0000313" key="4">
    <source>
        <dbReference type="Proteomes" id="UP000092691"/>
    </source>
</evidence>
<dbReference type="RefSeq" id="WP_065279391.1">
    <property type="nucleotide sequence ID" value="NZ_CP016286.1"/>
</dbReference>
<dbReference type="GO" id="GO:0004386">
    <property type="term" value="F:helicase activity"/>
    <property type="evidence" value="ECO:0007669"/>
    <property type="project" value="InterPro"/>
</dbReference>
<dbReference type="OrthoDB" id="366844at2"/>
<protein>
    <recommendedName>
        <fullName evidence="2">Helicase ATP-binding domain-containing protein</fullName>
    </recommendedName>
</protein>
<dbReference type="Pfam" id="PF04851">
    <property type="entry name" value="ResIII"/>
    <property type="match status" value="1"/>
</dbReference>
<dbReference type="Pfam" id="PF13307">
    <property type="entry name" value="Helicase_C_2"/>
    <property type="match status" value="1"/>
</dbReference>
<accession>A0A1B1C4W3</accession>
<dbReference type="InterPro" id="IPR006555">
    <property type="entry name" value="ATP-dep_Helicase_C"/>
</dbReference>
<evidence type="ECO:0000313" key="3">
    <source>
        <dbReference type="EMBL" id="ANP84802.1"/>
    </source>
</evidence>
<dbReference type="InterPro" id="IPR006935">
    <property type="entry name" value="Helicase/UvrB_N"/>
</dbReference>
<gene>
    <name evidence="3" type="ORF">BA011_02965</name>
</gene>
<dbReference type="SMART" id="SM00487">
    <property type="entry name" value="DEXDc"/>
    <property type="match status" value="1"/>
</dbReference>
<dbReference type="GO" id="GO:0016818">
    <property type="term" value="F:hydrolase activity, acting on acid anhydrides, in phosphorus-containing anhydrides"/>
    <property type="evidence" value="ECO:0007669"/>
    <property type="project" value="InterPro"/>
</dbReference>